<keyword evidence="2" id="KW-1133">Transmembrane helix</keyword>
<reference evidence="4 5" key="1">
    <citation type="journal article" date="2024" name="Science">
        <title>Giant polyketide synthase enzymes in the biosynthesis of giant marine polyether toxins.</title>
        <authorList>
            <person name="Fallon T.R."/>
            <person name="Shende V.V."/>
            <person name="Wierzbicki I.H."/>
            <person name="Pendleton A.L."/>
            <person name="Watervoot N.F."/>
            <person name="Auber R.P."/>
            <person name="Gonzalez D.J."/>
            <person name="Wisecaver J.H."/>
            <person name="Moore B.S."/>
        </authorList>
    </citation>
    <scope>NUCLEOTIDE SEQUENCE [LARGE SCALE GENOMIC DNA]</scope>
    <source>
        <strain evidence="4 5">12B1</strain>
    </source>
</reference>
<feature type="transmembrane region" description="Helical" evidence="2">
    <location>
        <begin position="199"/>
        <end position="220"/>
    </location>
</feature>
<feature type="transmembrane region" description="Helical" evidence="2">
    <location>
        <begin position="86"/>
        <end position="105"/>
    </location>
</feature>
<evidence type="ECO:0000256" key="1">
    <source>
        <dbReference type="SAM" id="MobiDB-lite"/>
    </source>
</evidence>
<keyword evidence="5" id="KW-1185">Reference proteome</keyword>
<proteinExistence type="predicted"/>
<dbReference type="AlphaFoldDB" id="A0AB34IJ61"/>
<evidence type="ECO:0000313" key="5">
    <source>
        <dbReference type="Proteomes" id="UP001515480"/>
    </source>
</evidence>
<keyword evidence="2" id="KW-0812">Transmembrane</keyword>
<feature type="chain" id="PRO_5044329065" evidence="3">
    <location>
        <begin position="20"/>
        <end position="274"/>
    </location>
</feature>
<feature type="region of interest" description="Disordered" evidence="1">
    <location>
        <begin position="17"/>
        <end position="44"/>
    </location>
</feature>
<accession>A0AB34IJ61</accession>
<evidence type="ECO:0000313" key="4">
    <source>
        <dbReference type="EMBL" id="KAL1499272.1"/>
    </source>
</evidence>
<dbReference type="EMBL" id="JBGBPQ010000025">
    <property type="protein sequence ID" value="KAL1499272.1"/>
    <property type="molecule type" value="Genomic_DNA"/>
</dbReference>
<gene>
    <name evidence="4" type="ORF">AB1Y20_011482</name>
</gene>
<evidence type="ECO:0000256" key="3">
    <source>
        <dbReference type="SAM" id="SignalP"/>
    </source>
</evidence>
<feature type="transmembrane region" description="Helical" evidence="2">
    <location>
        <begin position="227"/>
        <end position="244"/>
    </location>
</feature>
<feature type="transmembrane region" description="Helical" evidence="2">
    <location>
        <begin position="161"/>
        <end position="179"/>
    </location>
</feature>
<comment type="caution">
    <text evidence="4">The sequence shown here is derived from an EMBL/GenBank/DDBJ whole genome shotgun (WGS) entry which is preliminary data.</text>
</comment>
<keyword evidence="2" id="KW-0472">Membrane</keyword>
<keyword evidence="3" id="KW-0732">Signal</keyword>
<name>A0AB34IJ61_PRYPA</name>
<feature type="transmembrane region" description="Helical" evidence="2">
    <location>
        <begin position="54"/>
        <end position="74"/>
    </location>
</feature>
<feature type="signal peptide" evidence="3">
    <location>
        <begin position="1"/>
        <end position="19"/>
    </location>
</feature>
<protein>
    <submittedName>
        <fullName evidence="4">Uncharacterized protein</fullName>
    </submittedName>
</protein>
<dbReference type="Proteomes" id="UP001515480">
    <property type="component" value="Unassembled WGS sequence"/>
</dbReference>
<feature type="transmembrane region" description="Helical" evidence="2">
    <location>
        <begin position="256"/>
        <end position="273"/>
    </location>
</feature>
<organism evidence="4 5">
    <name type="scientific">Prymnesium parvum</name>
    <name type="common">Toxic golden alga</name>
    <dbReference type="NCBI Taxonomy" id="97485"/>
    <lineage>
        <taxon>Eukaryota</taxon>
        <taxon>Haptista</taxon>
        <taxon>Haptophyta</taxon>
        <taxon>Prymnesiophyceae</taxon>
        <taxon>Prymnesiales</taxon>
        <taxon>Prymnesiaceae</taxon>
        <taxon>Prymnesium</taxon>
    </lineage>
</organism>
<evidence type="ECO:0000256" key="2">
    <source>
        <dbReference type="SAM" id="Phobius"/>
    </source>
</evidence>
<sequence length="274" mass="27708">MLAALLASAALTLVPPARAAPPSRHTAPFALHPPPPSAPPSRRSAAPRMLLSKLGVGLLGAGGAIAWAAPTTSLPATPPPDETSAAIVRAVGAWVVCLASLMLAGDAGGVAAAASRGLYHAAFTVIALVPAWEYFDRPKGSQIGAAFLFVALGKLIKKGSISPYVSPAIYTLLGALIYFTPKSTAELYKVSKPLSETAYSLLSVYGGMIATCGVYLFCVARSLASQQCFAAAFAANALLAFSWALTKAGSLGAPKVPALLLGALSAGFAALGMS</sequence>